<organism evidence="2 3">
    <name type="scientific">Goodea atripinnis</name>
    <dbReference type="NCBI Taxonomy" id="208336"/>
    <lineage>
        <taxon>Eukaryota</taxon>
        <taxon>Metazoa</taxon>
        <taxon>Chordata</taxon>
        <taxon>Craniata</taxon>
        <taxon>Vertebrata</taxon>
        <taxon>Euteleostomi</taxon>
        <taxon>Actinopterygii</taxon>
        <taxon>Neopterygii</taxon>
        <taxon>Teleostei</taxon>
        <taxon>Neoteleostei</taxon>
        <taxon>Acanthomorphata</taxon>
        <taxon>Ovalentaria</taxon>
        <taxon>Atherinomorphae</taxon>
        <taxon>Cyprinodontiformes</taxon>
        <taxon>Goodeidae</taxon>
        <taxon>Goodea</taxon>
    </lineage>
</organism>
<evidence type="ECO:0000313" key="2">
    <source>
        <dbReference type="EMBL" id="MEQ2190176.1"/>
    </source>
</evidence>
<accession>A0ABV0Q3T9</accession>
<dbReference type="Proteomes" id="UP001476798">
    <property type="component" value="Unassembled WGS sequence"/>
</dbReference>
<evidence type="ECO:0000256" key="1">
    <source>
        <dbReference type="SAM" id="Phobius"/>
    </source>
</evidence>
<gene>
    <name evidence="2" type="ORF">GOODEAATRI_033171</name>
</gene>
<keyword evidence="1" id="KW-0812">Transmembrane</keyword>
<sequence>MDQRTKGANQRENQEDEGGWLINTNEQGVQDLSVLGLCVCLLFAVTLFVILLVTLTAVFAIHLPELLSICGQSVSLSFIKSFQSYPLCSALWSYLNTHHDR</sequence>
<keyword evidence="1" id="KW-1133">Transmembrane helix</keyword>
<name>A0ABV0Q3T9_9TELE</name>
<keyword evidence="3" id="KW-1185">Reference proteome</keyword>
<proteinExistence type="predicted"/>
<comment type="caution">
    <text evidence="2">The sequence shown here is derived from an EMBL/GenBank/DDBJ whole genome shotgun (WGS) entry which is preliminary data.</text>
</comment>
<keyword evidence="1" id="KW-0472">Membrane</keyword>
<dbReference type="EMBL" id="JAHRIO010096620">
    <property type="protein sequence ID" value="MEQ2190176.1"/>
    <property type="molecule type" value="Genomic_DNA"/>
</dbReference>
<feature type="transmembrane region" description="Helical" evidence="1">
    <location>
        <begin position="34"/>
        <end position="61"/>
    </location>
</feature>
<evidence type="ECO:0000313" key="3">
    <source>
        <dbReference type="Proteomes" id="UP001476798"/>
    </source>
</evidence>
<reference evidence="2 3" key="1">
    <citation type="submission" date="2021-06" db="EMBL/GenBank/DDBJ databases">
        <authorList>
            <person name="Palmer J.M."/>
        </authorList>
    </citation>
    <scope>NUCLEOTIDE SEQUENCE [LARGE SCALE GENOMIC DNA]</scope>
    <source>
        <strain evidence="2 3">GA_2019</strain>
        <tissue evidence="2">Muscle</tissue>
    </source>
</reference>
<protein>
    <submittedName>
        <fullName evidence="2">Uncharacterized protein</fullName>
    </submittedName>
</protein>